<dbReference type="FunFam" id="3.40.50.300:FF:000276">
    <property type="entry name" value="Ras-related GTP-binding protein A"/>
    <property type="match status" value="1"/>
</dbReference>
<dbReference type="InterPro" id="IPR039397">
    <property type="entry name" value="RagA/B"/>
</dbReference>
<evidence type="ECO:0000256" key="7">
    <source>
        <dbReference type="ARBA" id="ARBA00022741"/>
    </source>
</evidence>
<keyword evidence="12" id="KW-0458">Lysosome</keyword>
<evidence type="ECO:0000256" key="3">
    <source>
        <dbReference type="ARBA" id="ARBA00004496"/>
    </source>
</evidence>
<dbReference type="CDD" id="cd11384">
    <property type="entry name" value="RagA_like"/>
    <property type="match status" value="1"/>
</dbReference>
<dbReference type="Pfam" id="PF04670">
    <property type="entry name" value="Gtr1_RagA"/>
    <property type="match status" value="1"/>
</dbReference>
<dbReference type="GeneTree" id="ENSGT00950000183031"/>
<dbReference type="FunFam" id="3.30.450.190:FF:000002">
    <property type="entry name" value="Ras-related GTP-binding protein A"/>
    <property type="match status" value="1"/>
</dbReference>
<evidence type="ECO:0000256" key="10">
    <source>
        <dbReference type="ARBA" id="ARBA00023134"/>
    </source>
</evidence>
<evidence type="ECO:0000256" key="9">
    <source>
        <dbReference type="ARBA" id="ARBA00022843"/>
    </source>
</evidence>
<dbReference type="FunCoup" id="G3VE16">
    <property type="interactions" value="2881"/>
</dbReference>
<keyword evidence="11" id="KW-0472">Membrane</keyword>
<dbReference type="STRING" id="9305.ENSSHAP00000001420"/>
<keyword evidence="10" id="KW-0342">GTP-binding</keyword>
<dbReference type="Proteomes" id="UP000007648">
    <property type="component" value="Unassembled WGS sequence"/>
</dbReference>
<dbReference type="GO" id="GO:0005525">
    <property type="term" value="F:GTP binding"/>
    <property type="evidence" value="ECO:0007669"/>
    <property type="project" value="UniProtKB-KW"/>
</dbReference>
<dbReference type="PANTHER" id="PTHR11259">
    <property type="entry name" value="RAS-RELATED GTP BINDING RAG/GTR YEAST"/>
    <property type="match status" value="1"/>
</dbReference>
<reference evidence="14" key="2">
    <citation type="submission" date="2025-08" db="UniProtKB">
        <authorList>
            <consortium name="Ensembl"/>
        </authorList>
    </citation>
    <scope>IDENTIFICATION</scope>
</reference>
<dbReference type="PANTHER" id="PTHR11259:SF7">
    <property type="entry name" value="RAS-RELATED GTP-BINDING PROTEIN A"/>
    <property type="match status" value="1"/>
</dbReference>
<sequence>MEVSNIPVLPWTRPSWVNALRAYQWSTKTNQGGGWGRHGVSVAPMLWQDFCSPLLFLHLGFPQIRWYWPTEPFLPPMLSSLQNKSSRGIGCGCPTDGRLSSPLVKMGDGSPEARIAQYHRQRAKRQRKAVSFLKIHLLRNHPYGNYLSWLPHISGKKEYLKSFHSVSWLARCIPFNWLVERMERLRIVSSGGAMVKRRPLPMAPFRWVMPITAMKKKVLLMGKSGSGKTSMRSIIFANYIARDTRRLGATIDVEHSHVRFLGNLVLNLWDCGGQDTFMENYFTSQRDNIFRNVEVLIYVFDVESRELEKDMHYYQSCLEAILQNSPDAKIFCLVHKMDLVQEDQRDLIFKEREEDLRRLSRPLECACFRTSIWDETLYKAWSSIVYQLIPNVQQLEMNLRNFAQIIEADEVLLFERATFLVISHYQCKEQRDVHRFEKISNIIKQFKLSCSKLAASFQSMEVRNSNFAAFIDIFTSNTYVMVVMSDPSIPSAATLINIRNARKHFEKLERVDGPKHSLLMR</sequence>
<keyword evidence="5" id="KW-0963">Cytoplasm</keyword>
<dbReference type="Gene3D" id="3.30.450.190">
    <property type="match status" value="1"/>
</dbReference>
<evidence type="ECO:0000256" key="12">
    <source>
        <dbReference type="ARBA" id="ARBA00023228"/>
    </source>
</evidence>
<dbReference type="GO" id="GO:0003924">
    <property type="term" value="F:GTPase activity"/>
    <property type="evidence" value="ECO:0007669"/>
    <property type="project" value="TreeGrafter"/>
</dbReference>
<evidence type="ECO:0000313" key="15">
    <source>
        <dbReference type="Proteomes" id="UP000007648"/>
    </source>
</evidence>
<dbReference type="Gene3D" id="3.40.50.300">
    <property type="entry name" value="P-loop containing nucleotide triphosphate hydrolases"/>
    <property type="match status" value="1"/>
</dbReference>
<keyword evidence="9" id="KW-0832">Ubl conjugation</keyword>
<evidence type="ECO:0000256" key="13">
    <source>
        <dbReference type="ARBA" id="ARBA00049117"/>
    </source>
</evidence>
<dbReference type="eggNOG" id="KOG3886">
    <property type="taxonomic scope" value="Eukaryota"/>
</dbReference>
<dbReference type="InterPro" id="IPR027417">
    <property type="entry name" value="P-loop_NTPase"/>
</dbReference>
<organism evidence="14 15">
    <name type="scientific">Sarcophilus harrisii</name>
    <name type="common">Tasmanian devil</name>
    <name type="synonym">Sarcophilus laniarius</name>
    <dbReference type="NCBI Taxonomy" id="9305"/>
    <lineage>
        <taxon>Eukaryota</taxon>
        <taxon>Metazoa</taxon>
        <taxon>Chordata</taxon>
        <taxon>Craniata</taxon>
        <taxon>Vertebrata</taxon>
        <taxon>Euteleostomi</taxon>
        <taxon>Mammalia</taxon>
        <taxon>Metatheria</taxon>
        <taxon>Dasyuromorphia</taxon>
        <taxon>Dasyuridae</taxon>
        <taxon>Sarcophilus</taxon>
    </lineage>
</organism>
<keyword evidence="7" id="KW-0547">Nucleotide-binding</keyword>
<keyword evidence="6" id="KW-1017">Isopeptide bond</keyword>
<evidence type="ECO:0000256" key="5">
    <source>
        <dbReference type="ARBA" id="ARBA00022490"/>
    </source>
</evidence>
<dbReference type="GO" id="GO:0012505">
    <property type="term" value="C:endomembrane system"/>
    <property type="evidence" value="ECO:0007669"/>
    <property type="project" value="UniProtKB-SubCell"/>
</dbReference>
<keyword evidence="8" id="KW-0378">Hydrolase</keyword>
<dbReference type="GO" id="GO:0005764">
    <property type="term" value="C:lysosome"/>
    <property type="evidence" value="ECO:0007669"/>
    <property type="project" value="UniProtKB-SubCell"/>
</dbReference>
<comment type="catalytic activity">
    <reaction evidence="13">
        <text>GTP + H2O = GDP + phosphate + H(+)</text>
        <dbReference type="Rhea" id="RHEA:19669"/>
        <dbReference type="ChEBI" id="CHEBI:15377"/>
        <dbReference type="ChEBI" id="CHEBI:15378"/>
        <dbReference type="ChEBI" id="CHEBI:37565"/>
        <dbReference type="ChEBI" id="CHEBI:43474"/>
        <dbReference type="ChEBI" id="CHEBI:58189"/>
    </reaction>
    <physiologicalReaction direction="left-to-right" evidence="13">
        <dbReference type="Rhea" id="RHEA:19670"/>
    </physiologicalReaction>
</comment>
<comment type="similarity">
    <text evidence="4">Belongs to the GTR/RAG GTP-binding protein family.</text>
</comment>
<evidence type="ECO:0000256" key="4">
    <source>
        <dbReference type="ARBA" id="ARBA00007756"/>
    </source>
</evidence>
<dbReference type="GO" id="GO:1990131">
    <property type="term" value="C:Gtr1-Gtr2 GTPase complex"/>
    <property type="evidence" value="ECO:0007669"/>
    <property type="project" value="TreeGrafter"/>
</dbReference>
<evidence type="ECO:0000256" key="6">
    <source>
        <dbReference type="ARBA" id="ARBA00022499"/>
    </source>
</evidence>
<name>G3VE16_SARHA</name>
<dbReference type="HOGENOM" id="CLU_044099_1_1_1"/>
<reference evidence="14 15" key="1">
    <citation type="journal article" date="2011" name="Proc. Natl. Acad. Sci. U.S.A.">
        <title>Genetic diversity and population structure of the endangered marsupial Sarcophilus harrisii (Tasmanian devil).</title>
        <authorList>
            <person name="Miller W."/>
            <person name="Hayes V.M."/>
            <person name="Ratan A."/>
            <person name="Petersen D.C."/>
            <person name="Wittekindt N.E."/>
            <person name="Miller J."/>
            <person name="Walenz B."/>
            <person name="Knight J."/>
            <person name="Qi J."/>
            <person name="Zhao F."/>
            <person name="Wang Q."/>
            <person name="Bedoya-Reina O.C."/>
            <person name="Katiyar N."/>
            <person name="Tomsho L.P."/>
            <person name="Kasson L.M."/>
            <person name="Hardie R.A."/>
            <person name="Woodbridge P."/>
            <person name="Tindall E.A."/>
            <person name="Bertelsen M.F."/>
            <person name="Dixon D."/>
            <person name="Pyecroft S."/>
            <person name="Helgen K.M."/>
            <person name="Lesk A.M."/>
            <person name="Pringle T.H."/>
            <person name="Patterson N."/>
            <person name="Zhang Y."/>
            <person name="Kreiss A."/>
            <person name="Woods G.M."/>
            <person name="Jones M.E."/>
            <person name="Schuster S.C."/>
        </authorList>
    </citation>
    <scope>NUCLEOTIDE SEQUENCE [LARGE SCALE GENOMIC DNA]</scope>
</reference>
<dbReference type="AlphaFoldDB" id="G3VE16"/>
<evidence type="ECO:0000256" key="8">
    <source>
        <dbReference type="ARBA" id="ARBA00022801"/>
    </source>
</evidence>
<dbReference type="InParanoid" id="G3VE16"/>
<evidence type="ECO:0000256" key="1">
    <source>
        <dbReference type="ARBA" id="ARBA00004308"/>
    </source>
</evidence>
<reference evidence="14" key="3">
    <citation type="submission" date="2025-09" db="UniProtKB">
        <authorList>
            <consortium name="Ensembl"/>
        </authorList>
    </citation>
    <scope>IDENTIFICATION</scope>
</reference>
<dbReference type="GO" id="GO:0009267">
    <property type="term" value="P:cellular response to starvation"/>
    <property type="evidence" value="ECO:0007669"/>
    <property type="project" value="TreeGrafter"/>
</dbReference>
<accession>G3VE16</accession>
<evidence type="ECO:0000256" key="11">
    <source>
        <dbReference type="ARBA" id="ARBA00023136"/>
    </source>
</evidence>
<dbReference type="SUPFAM" id="SSF52540">
    <property type="entry name" value="P-loop containing nucleoside triphosphate hydrolases"/>
    <property type="match status" value="1"/>
</dbReference>
<proteinExistence type="inferred from homology"/>
<dbReference type="Ensembl" id="ENSSHAT00000001436.2">
    <property type="protein sequence ID" value="ENSSHAP00000001420.2"/>
    <property type="gene ID" value="ENSSHAG00000001266.2"/>
</dbReference>
<dbReference type="InterPro" id="IPR006762">
    <property type="entry name" value="Gtr1_RagA"/>
</dbReference>
<dbReference type="GO" id="GO:0010507">
    <property type="term" value="P:negative regulation of autophagy"/>
    <property type="evidence" value="ECO:0007669"/>
    <property type="project" value="TreeGrafter"/>
</dbReference>
<dbReference type="GO" id="GO:1904263">
    <property type="term" value="P:positive regulation of TORC1 signaling"/>
    <property type="evidence" value="ECO:0007669"/>
    <property type="project" value="TreeGrafter"/>
</dbReference>
<keyword evidence="15" id="KW-1185">Reference proteome</keyword>
<protein>
    <submittedName>
        <fullName evidence="14">Uncharacterized protein</fullName>
    </submittedName>
</protein>
<comment type="subcellular location">
    <subcellularLocation>
        <location evidence="3">Cytoplasm</location>
    </subcellularLocation>
    <subcellularLocation>
        <location evidence="1">Endomembrane system</location>
    </subcellularLocation>
    <subcellularLocation>
        <location evidence="2">Lysosome</location>
    </subcellularLocation>
</comment>
<dbReference type="GO" id="GO:0005634">
    <property type="term" value="C:nucleus"/>
    <property type="evidence" value="ECO:0007669"/>
    <property type="project" value="TreeGrafter"/>
</dbReference>
<evidence type="ECO:0000256" key="2">
    <source>
        <dbReference type="ARBA" id="ARBA00004371"/>
    </source>
</evidence>
<evidence type="ECO:0000313" key="14">
    <source>
        <dbReference type="Ensembl" id="ENSSHAP00000001420.2"/>
    </source>
</evidence>
<gene>
    <name evidence="14" type="primary">LOC100916768</name>
</gene>